<protein>
    <recommendedName>
        <fullName evidence="4">G-protein coupled receptors family 1 profile domain-containing protein</fullName>
    </recommendedName>
</protein>
<dbReference type="OrthoDB" id="5969463at2759"/>
<accession>A0A6J8EXC5</accession>
<feature type="transmembrane region" description="Helical" evidence="1">
    <location>
        <begin position="6"/>
        <end position="27"/>
    </location>
</feature>
<evidence type="ECO:0008006" key="4">
    <source>
        <dbReference type="Google" id="ProtNLM"/>
    </source>
</evidence>
<feature type="transmembrane region" description="Helical" evidence="1">
    <location>
        <begin position="143"/>
        <end position="164"/>
    </location>
</feature>
<sequence>MRYAGVYYSKMAIIGLVCVVMCIVSYGRNLREICTRKEWSKSFRKKPVPSLNSTLDIRSRITQIISTIQNGEVEMNNVKIEICNSAKKKSTRSSHNLGNAIRLTISLMIATAVSYIGNLLYVFTLMVKMLNPKMFQQSILPVYNILTLGYFVNNAINPLVFCLLDRSFRHQCLKLYGNIFSKKNISQAKNWFNLLSNTN</sequence>
<dbReference type="AlphaFoldDB" id="A0A6J8EXC5"/>
<evidence type="ECO:0000313" key="2">
    <source>
        <dbReference type="EMBL" id="CAC5425187.1"/>
    </source>
</evidence>
<name>A0A6J8EXC5_MYTCO</name>
<evidence type="ECO:0000256" key="1">
    <source>
        <dbReference type="SAM" id="Phobius"/>
    </source>
</evidence>
<keyword evidence="3" id="KW-1185">Reference proteome</keyword>
<dbReference type="Gene3D" id="1.20.1070.10">
    <property type="entry name" value="Rhodopsin 7-helix transmembrane proteins"/>
    <property type="match status" value="1"/>
</dbReference>
<reference evidence="2 3" key="1">
    <citation type="submission" date="2020-06" db="EMBL/GenBank/DDBJ databases">
        <authorList>
            <person name="Li R."/>
            <person name="Bekaert M."/>
        </authorList>
    </citation>
    <scope>NUCLEOTIDE SEQUENCE [LARGE SCALE GENOMIC DNA]</scope>
    <source>
        <strain evidence="3">wild</strain>
    </source>
</reference>
<feature type="transmembrane region" description="Helical" evidence="1">
    <location>
        <begin position="100"/>
        <end position="123"/>
    </location>
</feature>
<keyword evidence="1" id="KW-0472">Membrane</keyword>
<dbReference type="EMBL" id="CACVKT020010205">
    <property type="protein sequence ID" value="CAC5425187.1"/>
    <property type="molecule type" value="Genomic_DNA"/>
</dbReference>
<organism evidence="2 3">
    <name type="scientific">Mytilus coruscus</name>
    <name type="common">Sea mussel</name>
    <dbReference type="NCBI Taxonomy" id="42192"/>
    <lineage>
        <taxon>Eukaryota</taxon>
        <taxon>Metazoa</taxon>
        <taxon>Spiralia</taxon>
        <taxon>Lophotrochozoa</taxon>
        <taxon>Mollusca</taxon>
        <taxon>Bivalvia</taxon>
        <taxon>Autobranchia</taxon>
        <taxon>Pteriomorphia</taxon>
        <taxon>Mytilida</taxon>
        <taxon>Mytiloidea</taxon>
        <taxon>Mytilidae</taxon>
        <taxon>Mytilinae</taxon>
        <taxon>Mytilus</taxon>
    </lineage>
</organism>
<keyword evidence="1" id="KW-1133">Transmembrane helix</keyword>
<dbReference type="SUPFAM" id="SSF81321">
    <property type="entry name" value="Family A G protein-coupled receptor-like"/>
    <property type="match status" value="1"/>
</dbReference>
<evidence type="ECO:0000313" key="3">
    <source>
        <dbReference type="Proteomes" id="UP000507470"/>
    </source>
</evidence>
<dbReference type="Proteomes" id="UP000507470">
    <property type="component" value="Unassembled WGS sequence"/>
</dbReference>
<gene>
    <name evidence="2" type="ORF">MCOR_57031</name>
</gene>
<proteinExistence type="predicted"/>
<keyword evidence="1" id="KW-0812">Transmembrane</keyword>